<evidence type="ECO:0000313" key="2">
    <source>
        <dbReference type="Proteomes" id="UP000241426"/>
    </source>
</evidence>
<dbReference type="Proteomes" id="UP000241426">
    <property type="component" value="Unassembled WGS sequence"/>
</dbReference>
<organism evidence="1 2">
    <name type="scientific">Photobacterium kishitanii</name>
    <dbReference type="NCBI Taxonomy" id="318456"/>
    <lineage>
        <taxon>Bacteria</taxon>
        <taxon>Pseudomonadati</taxon>
        <taxon>Pseudomonadota</taxon>
        <taxon>Gammaproteobacteria</taxon>
        <taxon>Vibrionales</taxon>
        <taxon>Vibrionaceae</taxon>
        <taxon>Photobacterium</taxon>
    </lineage>
</organism>
<proteinExistence type="predicted"/>
<reference evidence="1 2" key="1">
    <citation type="submission" date="2018-01" db="EMBL/GenBank/DDBJ databases">
        <title>Whole genome sequencing of Histamine producing bacteria.</title>
        <authorList>
            <person name="Butler K."/>
        </authorList>
    </citation>
    <scope>NUCLEOTIDE SEQUENCE [LARGE SCALE GENOMIC DNA]</scope>
    <source>
        <strain evidence="1 2">FS-7.2</strain>
    </source>
</reference>
<accession>A0A2T3KM97</accession>
<sequence>MCRSGYVFSTVRDKFNKEFLLLGTSFQSGDGDVPEVLIESDGGVAMWVSMEDAKRNYQFCGKLGFSKTPVMSACEITNVSPVFMSYKGARNILIAVGDDCGTLFAIYQPNNDNMVYSMPLTTFYDLNSLLDEVAIGDKAIETLFDGIGFVTNEMSADKGEFPVRIFTFKKDDLIKVDS</sequence>
<name>A0A2T3KM97_9GAMM</name>
<evidence type="ECO:0000313" key="1">
    <source>
        <dbReference type="EMBL" id="PSV00911.1"/>
    </source>
</evidence>
<dbReference type="AlphaFoldDB" id="A0A2T3KM97"/>
<protein>
    <submittedName>
        <fullName evidence="1">Uncharacterized protein</fullName>
    </submittedName>
</protein>
<comment type="caution">
    <text evidence="1">The sequence shown here is derived from an EMBL/GenBank/DDBJ whole genome shotgun (WGS) entry which is preliminary data.</text>
</comment>
<gene>
    <name evidence="1" type="ORF">C9J27_02470</name>
</gene>
<dbReference type="EMBL" id="PYNF01000002">
    <property type="protein sequence ID" value="PSV00911.1"/>
    <property type="molecule type" value="Genomic_DNA"/>
</dbReference>